<keyword evidence="3" id="KW-1185">Reference proteome</keyword>
<dbReference type="SMART" id="SM00406">
    <property type="entry name" value="IGv"/>
    <property type="match status" value="1"/>
</dbReference>
<dbReference type="InterPro" id="IPR036179">
    <property type="entry name" value="Ig-like_dom_sf"/>
</dbReference>
<evidence type="ECO:0000259" key="1">
    <source>
        <dbReference type="PROSITE" id="PS50835"/>
    </source>
</evidence>
<name>A0A670Z8X1_PSETE</name>
<reference evidence="2" key="2">
    <citation type="submission" date="2025-09" db="UniProtKB">
        <authorList>
            <consortium name="Ensembl"/>
        </authorList>
    </citation>
    <scope>IDENTIFICATION</scope>
</reference>
<dbReference type="Pfam" id="PF07686">
    <property type="entry name" value="V-set"/>
    <property type="match status" value="1"/>
</dbReference>
<dbReference type="AlphaFoldDB" id="A0A670Z8X1"/>
<dbReference type="Ensembl" id="ENSPTXT00000018845.1">
    <property type="protein sequence ID" value="ENSPTXP00000018293.1"/>
    <property type="gene ID" value="ENSPTXG00000012592.1"/>
</dbReference>
<dbReference type="PROSITE" id="PS50835">
    <property type="entry name" value="IG_LIKE"/>
    <property type="match status" value="1"/>
</dbReference>
<dbReference type="OMA" id="WNSAVHI"/>
<feature type="domain" description="Ig-like" evidence="1">
    <location>
        <begin position="3"/>
        <end position="88"/>
    </location>
</feature>
<dbReference type="GeneTree" id="ENSGT00940000154179"/>
<protein>
    <recommendedName>
        <fullName evidence="1">Ig-like domain-containing protein</fullName>
    </recommendedName>
</protein>
<dbReference type="InterPro" id="IPR007110">
    <property type="entry name" value="Ig-like_dom"/>
</dbReference>
<dbReference type="SUPFAM" id="SSF48726">
    <property type="entry name" value="Immunoglobulin"/>
    <property type="match status" value="1"/>
</dbReference>
<organism evidence="2 3">
    <name type="scientific">Pseudonaja textilis</name>
    <name type="common">Eastern brown snake</name>
    <dbReference type="NCBI Taxonomy" id="8673"/>
    <lineage>
        <taxon>Eukaryota</taxon>
        <taxon>Metazoa</taxon>
        <taxon>Chordata</taxon>
        <taxon>Craniata</taxon>
        <taxon>Vertebrata</taxon>
        <taxon>Euteleostomi</taxon>
        <taxon>Lepidosauria</taxon>
        <taxon>Squamata</taxon>
        <taxon>Bifurcata</taxon>
        <taxon>Unidentata</taxon>
        <taxon>Episquamata</taxon>
        <taxon>Toxicofera</taxon>
        <taxon>Serpentes</taxon>
        <taxon>Colubroidea</taxon>
        <taxon>Elapidae</taxon>
        <taxon>Hydrophiinae</taxon>
        <taxon>Pseudonaja</taxon>
    </lineage>
</organism>
<dbReference type="PANTHER" id="PTHR23267">
    <property type="entry name" value="IMMUNOGLOBULIN LIGHT CHAIN"/>
    <property type="match status" value="1"/>
</dbReference>
<proteinExistence type="predicted"/>
<dbReference type="Gene3D" id="2.60.40.10">
    <property type="entry name" value="Immunoglobulins"/>
    <property type="match status" value="1"/>
</dbReference>
<sequence length="103" mass="10993">DIPCQSSLCPPSSSVSPGGTVSLACTTQSSYPIGWYQQKEGEAPRFVHCDGWSRGEGIPDRLTATRSGSTGSLTITNAEAEDEADYYCDNPWPQSPLCCKSSL</sequence>
<dbReference type="InterPro" id="IPR013106">
    <property type="entry name" value="Ig_V-set"/>
</dbReference>
<dbReference type="InterPro" id="IPR050150">
    <property type="entry name" value="IgV_Light_Chain"/>
</dbReference>
<evidence type="ECO:0000313" key="3">
    <source>
        <dbReference type="Proteomes" id="UP000472273"/>
    </source>
</evidence>
<reference evidence="2" key="1">
    <citation type="submission" date="2025-08" db="UniProtKB">
        <authorList>
            <consortium name="Ensembl"/>
        </authorList>
    </citation>
    <scope>IDENTIFICATION</scope>
</reference>
<accession>A0A670Z8X1</accession>
<dbReference type="InterPro" id="IPR013783">
    <property type="entry name" value="Ig-like_fold"/>
</dbReference>
<dbReference type="Proteomes" id="UP000472273">
    <property type="component" value="Unplaced"/>
</dbReference>
<evidence type="ECO:0000313" key="2">
    <source>
        <dbReference type="Ensembl" id="ENSPTXP00000018293.1"/>
    </source>
</evidence>